<dbReference type="Gene3D" id="3.20.20.190">
    <property type="entry name" value="Phosphatidylinositol (PI) phosphodiesterase"/>
    <property type="match status" value="1"/>
</dbReference>
<protein>
    <submittedName>
        <fullName evidence="2">Glycerophosphodiester phosphodiesterase</fullName>
    </submittedName>
</protein>
<dbReference type="Proteomes" id="UP000183050">
    <property type="component" value="Plasmid unnamed5"/>
</dbReference>
<dbReference type="GO" id="GO:0006629">
    <property type="term" value="P:lipid metabolic process"/>
    <property type="evidence" value="ECO:0007669"/>
    <property type="project" value="InterPro"/>
</dbReference>
<dbReference type="InterPro" id="IPR030395">
    <property type="entry name" value="GP_PDE_dom"/>
</dbReference>
<evidence type="ECO:0000313" key="2">
    <source>
        <dbReference type="EMBL" id="API57211.1"/>
    </source>
</evidence>
<dbReference type="RefSeq" id="WP_072642420.1">
    <property type="nucleotide sequence ID" value="NZ_CP018233.1"/>
</dbReference>
<gene>
    <name evidence="2" type="ORF">BMW22_38000</name>
</gene>
<proteinExistence type="predicted"/>
<organism evidence="2 3">
    <name type="scientific">Rhizobium leguminosarum</name>
    <dbReference type="NCBI Taxonomy" id="384"/>
    <lineage>
        <taxon>Bacteria</taxon>
        <taxon>Pseudomonadati</taxon>
        <taxon>Pseudomonadota</taxon>
        <taxon>Alphaproteobacteria</taxon>
        <taxon>Hyphomicrobiales</taxon>
        <taxon>Rhizobiaceae</taxon>
        <taxon>Rhizobium/Agrobacterium group</taxon>
        <taxon>Rhizobium</taxon>
    </lineage>
</organism>
<feature type="domain" description="GP-PDE" evidence="1">
    <location>
        <begin position="15"/>
        <end position="284"/>
    </location>
</feature>
<dbReference type="GO" id="GO:0008081">
    <property type="term" value="F:phosphoric diester hydrolase activity"/>
    <property type="evidence" value="ECO:0007669"/>
    <property type="project" value="InterPro"/>
</dbReference>
<dbReference type="InterPro" id="IPR017946">
    <property type="entry name" value="PLC-like_Pdiesterase_TIM-brl"/>
</dbReference>
<evidence type="ECO:0000313" key="3">
    <source>
        <dbReference type="Proteomes" id="UP000183050"/>
    </source>
</evidence>
<dbReference type="SUPFAM" id="SSF51695">
    <property type="entry name" value="PLC-like phosphodiesterases"/>
    <property type="match status" value="1"/>
</dbReference>
<keyword evidence="2" id="KW-0614">Plasmid</keyword>
<dbReference type="AlphaFoldDB" id="A0A1L3ZNM2"/>
<reference evidence="2 3" key="1">
    <citation type="submission" date="2016-11" db="EMBL/GenBank/DDBJ databases">
        <title>Rhizobium leguminosarum bv. viciae strain Vaf12 isolated from Vavilovia formosa root nodules from Russia, Dagestan.</title>
        <authorList>
            <person name="Kimeklis A."/>
        </authorList>
    </citation>
    <scope>NUCLEOTIDE SEQUENCE [LARGE SCALE GENOMIC DNA]</scope>
    <source>
        <strain evidence="2 3">Vaf-108</strain>
        <plasmid evidence="3">Plasmid unnamed5</plasmid>
    </source>
</reference>
<evidence type="ECO:0000259" key="1">
    <source>
        <dbReference type="PROSITE" id="PS51704"/>
    </source>
</evidence>
<dbReference type="Pfam" id="PF03009">
    <property type="entry name" value="GDPD"/>
    <property type="match status" value="1"/>
</dbReference>
<sequence length="290" mass="32036">MVQMTRLLDAQGLEISHEGHRTRLKWHRLRKRFSDPLFSAEVMAEGFAAGASMELDLRVRADGGFVVLHDRELEGETTGHGPVAEKSVSDLSDIRMQEGDRPLILSEDLAAMMQSTHPAALLQFDMKDDYEAIGARGVAHLATHFRDIAASVIVSGDSLDLIVAVKEKLPHLLRGIDPTEKLYDISKANGWKAVEAELRADLSGPTEPDTIYLHWPLILNAANAGLDMIALCQDGGKRVDAWTFTLKDPEAGFSEEEWLNISALMALKPDQITTDEAPATESAWRRRMTA</sequence>
<geneLocation type="plasmid" evidence="2 3">
    <name>unnamed5</name>
</geneLocation>
<name>A0A1L3ZNM2_RHILE</name>
<accession>A0A1L3ZNM2</accession>
<dbReference type="EMBL" id="CP018233">
    <property type="protein sequence ID" value="API57211.1"/>
    <property type="molecule type" value="Genomic_DNA"/>
</dbReference>
<dbReference type="PROSITE" id="PS51704">
    <property type="entry name" value="GP_PDE"/>
    <property type="match status" value="1"/>
</dbReference>